<keyword evidence="3" id="KW-1185">Reference proteome</keyword>
<reference evidence="2 3" key="1">
    <citation type="journal article" date="2017" name="Genome Biol. Evol.">
        <title>Phytophthora megakarya and P. palmivora, closely related causal agents of cacao black pod rot, underwent increases in genome sizes and gene numbers by different mechanisms.</title>
        <authorList>
            <person name="Ali S.S."/>
            <person name="Shao J."/>
            <person name="Lary D.J."/>
            <person name="Kronmiller B."/>
            <person name="Shen D."/>
            <person name="Strem M.D."/>
            <person name="Amoako-Attah I."/>
            <person name="Akrofi A.Y."/>
            <person name="Begoude B.A."/>
            <person name="Ten Hoopen G.M."/>
            <person name="Coulibaly K."/>
            <person name="Kebe B.I."/>
            <person name="Melnick R.L."/>
            <person name="Guiltinan M.J."/>
            <person name="Tyler B.M."/>
            <person name="Meinhardt L.W."/>
            <person name="Bailey B.A."/>
        </authorList>
    </citation>
    <scope>NUCLEOTIDE SEQUENCE [LARGE SCALE GENOMIC DNA]</scope>
    <source>
        <strain evidence="3">sbr112.9</strain>
    </source>
</reference>
<organism evidence="2 3">
    <name type="scientific">Phytophthora palmivora</name>
    <dbReference type="NCBI Taxonomy" id="4796"/>
    <lineage>
        <taxon>Eukaryota</taxon>
        <taxon>Sar</taxon>
        <taxon>Stramenopiles</taxon>
        <taxon>Oomycota</taxon>
        <taxon>Peronosporomycetes</taxon>
        <taxon>Peronosporales</taxon>
        <taxon>Peronosporaceae</taxon>
        <taxon>Phytophthora</taxon>
    </lineage>
</organism>
<dbReference type="Proteomes" id="UP000237271">
    <property type="component" value="Unassembled WGS sequence"/>
</dbReference>
<gene>
    <name evidence="2" type="ORF">PHPALM_4718</name>
</gene>
<dbReference type="OrthoDB" id="10057959at2759"/>
<protein>
    <recommendedName>
        <fullName evidence="1">PiggyBac transposable element-derived protein domain-containing protein</fullName>
    </recommendedName>
</protein>
<accession>A0A2P4YJ49</accession>
<comment type="caution">
    <text evidence="2">The sequence shown here is derived from an EMBL/GenBank/DDBJ whole genome shotgun (WGS) entry which is preliminary data.</text>
</comment>
<name>A0A2P4YJ49_9STRA</name>
<dbReference type="InterPro" id="IPR029526">
    <property type="entry name" value="PGBD"/>
</dbReference>
<dbReference type="PANTHER" id="PTHR46599">
    <property type="entry name" value="PIGGYBAC TRANSPOSABLE ELEMENT-DERIVED PROTEIN 4"/>
    <property type="match status" value="1"/>
</dbReference>
<evidence type="ECO:0000313" key="3">
    <source>
        <dbReference type="Proteomes" id="UP000237271"/>
    </source>
</evidence>
<evidence type="ECO:0000259" key="1">
    <source>
        <dbReference type="Pfam" id="PF13843"/>
    </source>
</evidence>
<dbReference type="PANTHER" id="PTHR46599:SF3">
    <property type="entry name" value="PIGGYBAC TRANSPOSABLE ELEMENT-DERIVED PROTEIN 4"/>
    <property type="match status" value="1"/>
</dbReference>
<proteinExistence type="predicted"/>
<dbReference type="Pfam" id="PF13843">
    <property type="entry name" value="DDE_Tnp_1_7"/>
    <property type="match status" value="1"/>
</dbReference>
<dbReference type="AlphaFoldDB" id="A0A2P4YJ49"/>
<feature type="domain" description="PiggyBac transposable element-derived protein" evidence="1">
    <location>
        <begin position="101"/>
        <end position="188"/>
    </location>
</feature>
<dbReference type="EMBL" id="NCKW01002299">
    <property type="protein sequence ID" value="POM77834.1"/>
    <property type="molecule type" value="Genomic_DNA"/>
</dbReference>
<evidence type="ECO:0000313" key="2">
    <source>
        <dbReference type="EMBL" id="POM77834.1"/>
    </source>
</evidence>
<sequence length="239" mass="26674">MDISNLLNNGDDSSFDWEFDGDEAGASDEEVAHLESDSCDDPPMTGRLHQNHPLGARGCVSSVVLTFFTADFCDALRGWTNEKFREKVKDLTPGVEFDKDVAATMYRHRYQSTRARLHIHPPDSVSAERRAADPLWRCRVLMTEIQKKIATIAVPVGAVSLDENTVWTKARSTAKSYLPSKSDKYGILWSGQLESLCVYLIWDNGSGKKLAASPAKHYVGILPDLLPPLFRTLSRENCQ</sequence>